<gene>
    <name evidence="1" type="ORF">ATY31_12350</name>
</gene>
<protein>
    <recommendedName>
        <fullName evidence="3">Outer membrane protein beta-barrel domain-containing protein</fullName>
    </recommendedName>
</protein>
<organism evidence="1 2">
    <name type="scientific">Sinorhizobium americanum</name>
    <dbReference type="NCBI Taxonomy" id="194963"/>
    <lineage>
        <taxon>Bacteria</taxon>
        <taxon>Pseudomonadati</taxon>
        <taxon>Pseudomonadota</taxon>
        <taxon>Alphaproteobacteria</taxon>
        <taxon>Hyphomicrobiales</taxon>
        <taxon>Rhizobiaceae</taxon>
        <taxon>Sinorhizobium/Ensifer group</taxon>
        <taxon>Sinorhizobium</taxon>
    </lineage>
</organism>
<comment type="caution">
    <text evidence="1">The sequence shown here is derived from an EMBL/GenBank/DDBJ whole genome shotgun (WGS) entry which is preliminary data.</text>
</comment>
<dbReference type="AlphaFoldDB" id="A0A2S3YP39"/>
<evidence type="ECO:0000313" key="2">
    <source>
        <dbReference type="Proteomes" id="UP000237511"/>
    </source>
</evidence>
<evidence type="ECO:0000313" key="1">
    <source>
        <dbReference type="EMBL" id="POH32696.1"/>
    </source>
</evidence>
<proteinExistence type="predicted"/>
<sequence length="59" mass="6228">MGAGQADLDWDVAAAIGYRFSDTVSAVAGYRALGVDYSNDGFLFDVVQQGPILGLVVKF</sequence>
<dbReference type="Proteomes" id="UP000237511">
    <property type="component" value="Unassembled WGS sequence"/>
</dbReference>
<accession>A0A2S3YP39</accession>
<reference evidence="1 2" key="1">
    <citation type="journal article" date="2014" name="Syst. Appl. Microbiol.">
        <title>Microsymbionts of Phaseolus vulgaris in acid and alkaline soils of Mexico.</title>
        <authorList>
            <person name="Verastegui-Valdes M.M."/>
            <person name="Zhang Y.J."/>
            <person name="Rivera-Orduna F.N."/>
            <person name="Cheng H.P."/>
            <person name="Sui X.H."/>
            <person name="Wang E.T."/>
        </authorList>
    </citation>
    <scope>NUCLEOTIDE SEQUENCE [LARGE SCALE GENOMIC DNA]</scope>
    <source>
        <strain evidence="1 2">FG01</strain>
    </source>
</reference>
<dbReference type="EMBL" id="LODU01000025">
    <property type="protein sequence ID" value="POH32696.1"/>
    <property type="molecule type" value="Genomic_DNA"/>
</dbReference>
<name>A0A2S3YP39_9HYPH</name>
<evidence type="ECO:0008006" key="3">
    <source>
        <dbReference type="Google" id="ProtNLM"/>
    </source>
</evidence>